<feature type="transmembrane region" description="Helical" evidence="10">
    <location>
        <begin position="108"/>
        <end position="129"/>
    </location>
</feature>
<proteinExistence type="inferred from homology"/>
<evidence type="ECO:0000256" key="5">
    <source>
        <dbReference type="ARBA" id="ARBA00022989"/>
    </source>
</evidence>
<evidence type="ECO:0000256" key="9">
    <source>
        <dbReference type="ARBA" id="ARBA00023264"/>
    </source>
</evidence>
<keyword evidence="5 10" id="KW-1133">Transmembrane helix</keyword>
<keyword evidence="4 10" id="KW-0812">Transmembrane</keyword>
<evidence type="ECO:0000256" key="2">
    <source>
        <dbReference type="ARBA" id="ARBA00022516"/>
    </source>
</evidence>
<feature type="transmembrane region" description="Helical" evidence="10">
    <location>
        <begin position="26"/>
        <end position="48"/>
    </location>
</feature>
<evidence type="ECO:0000313" key="12">
    <source>
        <dbReference type="EMBL" id="QDU84095.1"/>
    </source>
</evidence>
<keyword evidence="12" id="KW-0012">Acyltransferase</keyword>
<comment type="subcellular location">
    <subcellularLocation>
        <location evidence="10">Cell membrane</location>
        <topology evidence="10">Multi-pass membrane protein</topology>
    </subcellularLocation>
</comment>
<keyword evidence="6 10" id="KW-0443">Lipid metabolism</keyword>
<feature type="transmembrane region" description="Helical" evidence="10">
    <location>
        <begin position="69"/>
        <end position="88"/>
    </location>
</feature>
<keyword evidence="7 10" id="KW-0472">Membrane</keyword>
<dbReference type="GO" id="GO:0005886">
    <property type="term" value="C:plasma membrane"/>
    <property type="evidence" value="ECO:0007669"/>
    <property type="project" value="UniProtKB-SubCell"/>
</dbReference>
<evidence type="ECO:0000256" key="7">
    <source>
        <dbReference type="ARBA" id="ARBA00023136"/>
    </source>
</evidence>
<keyword evidence="2 10" id="KW-0444">Lipid biosynthesis</keyword>
<dbReference type="EMBL" id="CP036290">
    <property type="protein sequence ID" value="QDU84095.1"/>
    <property type="molecule type" value="Genomic_DNA"/>
</dbReference>
<evidence type="ECO:0000256" key="4">
    <source>
        <dbReference type="ARBA" id="ARBA00022692"/>
    </source>
</evidence>
<dbReference type="SMART" id="SM01207">
    <property type="entry name" value="G3P_acyltransf"/>
    <property type="match status" value="1"/>
</dbReference>
<keyword evidence="3 10" id="KW-0808">Transferase</keyword>
<protein>
    <recommendedName>
        <fullName evidence="10">Glycerol-3-phosphate acyltransferase</fullName>
    </recommendedName>
    <alternativeName>
        <fullName evidence="10">Acyl-PO4 G3P acyltransferase</fullName>
    </alternativeName>
    <alternativeName>
        <fullName evidence="10">Acyl-phosphate--glycerol-3-phosphate acyltransferase</fullName>
    </alternativeName>
    <alternativeName>
        <fullName evidence="10">G3P acyltransferase</fullName>
        <shortName evidence="10">GPAT</shortName>
        <ecNumber evidence="10">2.3.1.275</ecNumber>
    </alternativeName>
    <alternativeName>
        <fullName evidence="10">Lysophosphatidic acid synthase</fullName>
        <shortName evidence="10">LPA synthase</shortName>
    </alternativeName>
</protein>
<dbReference type="NCBIfam" id="TIGR00023">
    <property type="entry name" value="glycerol-3-phosphate 1-O-acyltransferase PlsY"/>
    <property type="match status" value="1"/>
</dbReference>
<gene>
    <name evidence="10 12" type="primary">plsY</name>
    <name evidence="12" type="ORF">Pla163_11980</name>
</gene>
<sequence>MDLAPHLSLPIGLADATSTFADPRVLLGLLASYLLGAVPFGFVMVRLVKGVDLRTVGSGNIGATNAMRVLGRPLGLVAFLLDLAKGWVPAALFAPWSTGHAPFASDVSVAVPVLFGAAAVVGHVLPVYLRFKGGKAVATGCGALIAIDPLVFLVGGASWLVALGLSRMVSVASLAMAVAFAAAAWWRAPAHVDGAFLGAGSSALAVLILWRHRSNIGRILKGTEPRIGARRAAPDDSNGPAPTTTHDQRTTR</sequence>
<reference evidence="12 13" key="1">
    <citation type="submission" date="2019-02" db="EMBL/GenBank/DDBJ databases">
        <title>Deep-cultivation of Planctomycetes and their phenomic and genomic characterization uncovers novel biology.</title>
        <authorList>
            <person name="Wiegand S."/>
            <person name="Jogler M."/>
            <person name="Boedeker C."/>
            <person name="Pinto D."/>
            <person name="Vollmers J."/>
            <person name="Rivas-Marin E."/>
            <person name="Kohn T."/>
            <person name="Peeters S.H."/>
            <person name="Heuer A."/>
            <person name="Rast P."/>
            <person name="Oberbeckmann S."/>
            <person name="Bunk B."/>
            <person name="Jeske O."/>
            <person name="Meyerdierks A."/>
            <person name="Storesund J.E."/>
            <person name="Kallscheuer N."/>
            <person name="Luecker S."/>
            <person name="Lage O.M."/>
            <person name="Pohl T."/>
            <person name="Merkel B.J."/>
            <person name="Hornburger P."/>
            <person name="Mueller R.-W."/>
            <person name="Bruemmer F."/>
            <person name="Labrenz M."/>
            <person name="Spormann A.M."/>
            <person name="Op den Camp H."/>
            <person name="Overmann J."/>
            <person name="Amann R."/>
            <person name="Jetten M.S.M."/>
            <person name="Mascher T."/>
            <person name="Medema M.H."/>
            <person name="Devos D.P."/>
            <person name="Kaster A.-K."/>
            <person name="Ovreas L."/>
            <person name="Rohde M."/>
            <person name="Galperin M.Y."/>
            <person name="Jogler C."/>
        </authorList>
    </citation>
    <scope>NUCLEOTIDE SEQUENCE [LARGE SCALE GENOMIC DNA]</scope>
    <source>
        <strain evidence="12 13">Pla163</strain>
    </source>
</reference>
<keyword evidence="9 10" id="KW-1208">Phospholipid metabolism</keyword>
<accession>A0A518CY01</accession>
<comment type="subunit">
    <text evidence="10">Probably interacts with PlsX.</text>
</comment>
<dbReference type="OrthoDB" id="9777124at2"/>
<dbReference type="PANTHER" id="PTHR30309:SF0">
    <property type="entry name" value="GLYCEROL-3-PHOSPHATE ACYLTRANSFERASE-RELATED"/>
    <property type="match status" value="1"/>
</dbReference>
<evidence type="ECO:0000256" key="11">
    <source>
        <dbReference type="SAM" id="MobiDB-lite"/>
    </source>
</evidence>
<comment type="pathway">
    <text evidence="10">Lipid metabolism; phospholipid metabolism.</text>
</comment>
<keyword evidence="8 10" id="KW-0594">Phospholipid biosynthesis</keyword>
<comment type="similarity">
    <text evidence="10">Belongs to the PlsY family.</text>
</comment>
<evidence type="ECO:0000256" key="6">
    <source>
        <dbReference type="ARBA" id="ARBA00023098"/>
    </source>
</evidence>
<dbReference type="InterPro" id="IPR003811">
    <property type="entry name" value="G3P_acylTferase_PlsY"/>
</dbReference>
<dbReference type="GO" id="GO:0043772">
    <property type="term" value="F:acyl-phosphate glycerol-3-phosphate acyltransferase activity"/>
    <property type="evidence" value="ECO:0007669"/>
    <property type="project" value="UniProtKB-UniRule"/>
</dbReference>
<evidence type="ECO:0000256" key="3">
    <source>
        <dbReference type="ARBA" id="ARBA00022679"/>
    </source>
</evidence>
<comment type="catalytic activity">
    <reaction evidence="10">
        <text>an acyl phosphate + sn-glycerol 3-phosphate = a 1-acyl-sn-glycero-3-phosphate + phosphate</text>
        <dbReference type="Rhea" id="RHEA:34075"/>
        <dbReference type="ChEBI" id="CHEBI:43474"/>
        <dbReference type="ChEBI" id="CHEBI:57597"/>
        <dbReference type="ChEBI" id="CHEBI:57970"/>
        <dbReference type="ChEBI" id="CHEBI:59918"/>
        <dbReference type="EC" id="2.3.1.275"/>
    </reaction>
</comment>
<evidence type="ECO:0000256" key="1">
    <source>
        <dbReference type="ARBA" id="ARBA00022475"/>
    </source>
</evidence>
<dbReference type="EC" id="2.3.1.275" evidence="10"/>
<dbReference type="Proteomes" id="UP000319342">
    <property type="component" value="Chromosome"/>
</dbReference>
<dbReference type="UniPathway" id="UPA00085"/>
<dbReference type="GO" id="GO:0008654">
    <property type="term" value="P:phospholipid biosynthetic process"/>
    <property type="evidence" value="ECO:0007669"/>
    <property type="project" value="UniProtKB-UniRule"/>
</dbReference>
<keyword evidence="1 10" id="KW-1003">Cell membrane</keyword>
<dbReference type="Pfam" id="PF02660">
    <property type="entry name" value="G3P_acyltransf"/>
    <property type="match status" value="1"/>
</dbReference>
<dbReference type="RefSeq" id="WP_145184989.1">
    <property type="nucleotide sequence ID" value="NZ_CP036290.1"/>
</dbReference>
<dbReference type="HAMAP" id="MF_01043">
    <property type="entry name" value="PlsY"/>
    <property type="match status" value="1"/>
</dbReference>
<organism evidence="12 13">
    <name type="scientific">Rohdeia mirabilis</name>
    <dbReference type="NCBI Taxonomy" id="2528008"/>
    <lineage>
        <taxon>Bacteria</taxon>
        <taxon>Pseudomonadati</taxon>
        <taxon>Planctomycetota</taxon>
        <taxon>Planctomycetia</taxon>
        <taxon>Planctomycetia incertae sedis</taxon>
        <taxon>Rohdeia</taxon>
    </lineage>
</organism>
<feature type="region of interest" description="Disordered" evidence="11">
    <location>
        <begin position="227"/>
        <end position="252"/>
    </location>
</feature>
<feature type="transmembrane region" description="Helical" evidence="10">
    <location>
        <begin position="193"/>
        <end position="210"/>
    </location>
</feature>
<comment type="function">
    <text evidence="10">Catalyzes the transfer of an acyl group from acyl-phosphate (acyl-PO(4)) to glycerol-3-phosphate (G3P) to form lysophosphatidic acid (LPA). This enzyme utilizes acyl-phosphate as fatty acyl donor, but not acyl-CoA or acyl-ACP.</text>
</comment>
<dbReference type="PANTHER" id="PTHR30309">
    <property type="entry name" value="INNER MEMBRANE PROTEIN YGIH"/>
    <property type="match status" value="1"/>
</dbReference>
<evidence type="ECO:0000256" key="10">
    <source>
        <dbReference type="HAMAP-Rule" id="MF_01043"/>
    </source>
</evidence>
<evidence type="ECO:0000256" key="8">
    <source>
        <dbReference type="ARBA" id="ARBA00023209"/>
    </source>
</evidence>
<keyword evidence="13" id="KW-1185">Reference proteome</keyword>
<evidence type="ECO:0000313" key="13">
    <source>
        <dbReference type="Proteomes" id="UP000319342"/>
    </source>
</evidence>
<feature type="transmembrane region" description="Helical" evidence="10">
    <location>
        <begin position="141"/>
        <end position="162"/>
    </location>
</feature>
<dbReference type="AlphaFoldDB" id="A0A518CY01"/>
<name>A0A518CY01_9BACT</name>